<dbReference type="AlphaFoldDB" id="E8R8P8"/>
<evidence type="ECO:0000313" key="11">
    <source>
        <dbReference type="EMBL" id="ADV64874.1"/>
    </source>
</evidence>
<feature type="binding site" evidence="9">
    <location>
        <position position="33"/>
    </location>
    <ligand>
        <name>substrate</name>
    </ligand>
</feature>
<evidence type="ECO:0000256" key="4">
    <source>
        <dbReference type="ARBA" id="ARBA00022793"/>
    </source>
</evidence>
<dbReference type="PANTHER" id="PTHR32119">
    <property type="entry name" value="OROTIDINE 5'-PHOSPHATE DECARBOXYLASE"/>
    <property type="match status" value="1"/>
</dbReference>
<feature type="binding site" evidence="9">
    <location>
        <position position="7"/>
    </location>
    <ligand>
        <name>substrate</name>
    </ligand>
</feature>
<feature type="binding site" evidence="9">
    <location>
        <position position="119"/>
    </location>
    <ligand>
        <name>substrate</name>
    </ligand>
</feature>
<feature type="binding site" evidence="9">
    <location>
        <position position="195"/>
    </location>
    <ligand>
        <name>substrate</name>
    </ligand>
</feature>
<name>E8R8P8_DESM0</name>
<dbReference type="GO" id="GO:0004590">
    <property type="term" value="F:orotidine-5'-phosphate decarboxylase activity"/>
    <property type="evidence" value="ECO:0007669"/>
    <property type="project" value="UniProtKB-EC"/>
</dbReference>
<evidence type="ECO:0000256" key="5">
    <source>
        <dbReference type="ARBA" id="ARBA00022975"/>
    </source>
</evidence>
<dbReference type="SMART" id="SM00934">
    <property type="entry name" value="OMPdecase"/>
    <property type="match status" value="1"/>
</dbReference>
<dbReference type="PANTHER" id="PTHR32119:SF2">
    <property type="entry name" value="OROTIDINE 5'-PHOSPHATE DECARBOXYLASE"/>
    <property type="match status" value="1"/>
</dbReference>
<feature type="active site" description="For OMPdecase activity" evidence="8">
    <location>
        <position position="63"/>
    </location>
</feature>
<evidence type="ECO:0000256" key="3">
    <source>
        <dbReference type="ARBA" id="ARBA00021923"/>
    </source>
</evidence>
<dbReference type="InterPro" id="IPR011060">
    <property type="entry name" value="RibuloseP-bd_barrel"/>
</dbReference>
<dbReference type="KEGG" id="dmu:Desmu_0565"/>
<feature type="active site" description="For OMPdecase activity" evidence="8">
    <location>
        <position position="61"/>
    </location>
</feature>
<reference evidence="11 12" key="2">
    <citation type="journal article" date="2011" name="Stand. Genomic Sci.">
        <title>Complete genome sequence of Desulfurococcus mucosus type strain (O7/1).</title>
        <authorList>
            <person name="Wirth R."/>
            <person name="Chertkov O."/>
            <person name="Held B."/>
            <person name="Lapidus A."/>
            <person name="Nolan M."/>
            <person name="Lucas S."/>
            <person name="Hammon N."/>
            <person name="Deshpande S."/>
            <person name="Cheng J.F."/>
            <person name="Tapia R."/>
            <person name="Han C."/>
            <person name="Goodwin L."/>
            <person name="Pitluck S."/>
            <person name="Liolios K."/>
            <person name="Ioanna P."/>
            <person name="Ivanova N."/>
            <person name="Mavromatis K."/>
            <person name="Mikhailova N."/>
            <person name="Pati A."/>
            <person name="Chen A."/>
            <person name="Palaniappan K."/>
            <person name="Land M."/>
            <person name="Hauser L."/>
            <person name="Chang Y.J."/>
            <person name="Jeffries C.D."/>
            <person name="Bilek Y."/>
            <person name="Hader T."/>
            <person name="Rohde M."/>
            <person name="Spring S."/>
            <person name="Sikorski J."/>
            <person name="Goker M."/>
            <person name="Woyke T."/>
            <person name="Bristow J."/>
            <person name="Eisen J.A."/>
            <person name="Markowitz V."/>
            <person name="Hugenholtz P."/>
            <person name="Kyrpides N.C."/>
            <person name="Klenk H.P."/>
        </authorList>
    </citation>
    <scope>NUCLEOTIDE SEQUENCE [LARGE SCALE GENOMIC DNA]</scope>
    <source>
        <strain evidence="12">ATCC 35584 / DSM 2162 / JCM 9187 / O7/1</strain>
    </source>
</reference>
<dbReference type="STRING" id="765177.Desmu_0565"/>
<dbReference type="GO" id="GO:0006207">
    <property type="term" value="P:'de novo' pyrimidine nucleobase biosynthetic process"/>
    <property type="evidence" value="ECO:0007669"/>
    <property type="project" value="InterPro"/>
</dbReference>
<dbReference type="EMBL" id="CP002363">
    <property type="protein sequence ID" value="ADV64874.1"/>
    <property type="molecule type" value="Genomic_DNA"/>
</dbReference>
<reference evidence="12" key="1">
    <citation type="submission" date="2010-11" db="EMBL/GenBank/DDBJ databases">
        <title>The complete genome of Desulfurococcus mucosus DSM 2162.</title>
        <authorList>
            <consortium name="US DOE Joint Genome Institute (JGI-PGF)"/>
            <person name="Lucas S."/>
            <person name="Copeland A."/>
            <person name="Lapidus A."/>
            <person name="Bruce D."/>
            <person name="Goodwin L."/>
            <person name="Pitluck S."/>
            <person name="Kyrpides N."/>
            <person name="Mavromatis K."/>
            <person name="Pagani I."/>
            <person name="Ivanova N."/>
            <person name="Ovchinnikova G."/>
            <person name="Chertkov O."/>
            <person name="Held B."/>
            <person name="Brettin T."/>
            <person name="Detter J.C."/>
            <person name="Tapia R."/>
            <person name="Han C."/>
            <person name="Land M."/>
            <person name="Hauser L."/>
            <person name="Markowitz V."/>
            <person name="Cheng J.-F."/>
            <person name="Hugenholtz P."/>
            <person name="Woyke T."/>
            <person name="Wu D."/>
            <person name="Wirth R."/>
            <person name="Bilek Y."/>
            <person name="Hader T."/>
            <person name="Klenk H.-P."/>
            <person name="Eisen J.A."/>
        </authorList>
    </citation>
    <scope>NUCLEOTIDE SEQUENCE [LARGE SCALE GENOMIC DNA]</scope>
    <source>
        <strain evidence="12">ATCC 35584 / DSM 2162 / JCM 9187 / O7/1</strain>
    </source>
</reference>
<evidence type="ECO:0000256" key="9">
    <source>
        <dbReference type="PIRSR" id="PIRSR614732-2"/>
    </source>
</evidence>
<dbReference type="HOGENOM" id="CLU_067069_2_0_2"/>
<dbReference type="eggNOG" id="arCOG00081">
    <property type="taxonomic scope" value="Archaea"/>
</dbReference>
<dbReference type="SUPFAM" id="SSF51366">
    <property type="entry name" value="Ribulose-phoshate binding barrel"/>
    <property type="match status" value="1"/>
</dbReference>
<comment type="pathway">
    <text evidence="1">Pyrimidine metabolism; UMP biosynthesis via de novo pathway; UMP from orotate: step 2/2.</text>
</comment>
<dbReference type="NCBIfam" id="TIGR01740">
    <property type="entry name" value="pyrF"/>
    <property type="match status" value="1"/>
</dbReference>
<keyword evidence="4" id="KW-0210">Decarboxylase</keyword>
<dbReference type="EC" id="4.1.1.23" evidence="2"/>
<dbReference type="InterPro" id="IPR001754">
    <property type="entry name" value="OMPdeCOase_dom"/>
</dbReference>
<dbReference type="CDD" id="cd04725">
    <property type="entry name" value="OMP_decarboxylase_like"/>
    <property type="match status" value="1"/>
</dbReference>
<keyword evidence="6" id="KW-0456">Lyase</keyword>
<keyword evidence="12" id="KW-1185">Reference proteome</keyword>
<dbReference type="GO" id="GO:0044205">
    <property type="term" value="P:'de novo' UMP biosynthetic process"/>
    <property type="evidence" value="ECO:0007669"/>
    <property type="project" value="UniProtKB-UniPathway"/>
</dbReference>
<dbReference type="OrthoDB" id="94124at2157"/>
<dbReference type="Proteomes" id="UP000001068">
    <property type="component" value="Chromosome"/>
</dbReference>
<feature type="binding site" evidence="9">
    <location>
        <position position="196"/>
    </location>
    <ligand>
        <name>substrate</name>
    </ligand>
</feature>
<dbReference type="InterPro" id="IPR014732">
    <property type="entry name" value="OMPdecase"/>
</dbReference>
<accession>E8R8P8</accession>
<evidence type="ECO:0000256" key="8">
    <source>
        <dbReference type="PIRSR" id="PIRSR614732-1"/>
    </source>
</evidence>
<dbReference type="InterPro" id="IPR013785">
    <property type="entry name" value="Aldolase_TIM"/>
</dbReference>
<sequence>MLVVALDPPVREKGRRKTSLLVEELDKYVSGYKIGLPFLIKHGRRGIRELRKSTEKPIIVDLKLADIGDVMAEVLRHLARLGVDAVIAHAFTGYTGALEDLSKASMATGVGLIIVVSMSHRGSEEYIDRHVDEFLELAARIRAKGVVAPATRPRVIRHVREVLGDTVEIYSPGIGIQGAEPGSALCAGANYEIVGRLITRSGNPGETARAIREMQLERWLKCRG</sequence>
<gene>
    <name evidence="11" type="ordered locus">Desmu_0565</name>
</gene>
<dbReference type="UniPathway" id="UPA00070">
    <property type="reaction ID" value="UER00120"/>
</dbReference>
<evidence type="ECO:0000256" key="6">
    <source>
        <dbReference type="ARBA" id="ARBA00023239"/>
    </source>
</evidence>
<keyword evidence="5" id="KW-0665">Pyrimidine biosynthesis</keyword>
<evidence type="ECO:0000259" key="10">
    <source>
        <dbReference type="SMART" id="SM00934"/>
    </source>
</evidence>
<evidence type="ECO:0000256" key="1">
    <source>
        <dbReference type="ARBA" id="ARBA00004861"/>
    </source>
</evidence>
<feature type="domain" description="Orotidine 5'-phosphate decarboxylase" evidence="10">
    <location>
        <begin position="1"/>
        <end position="211"/>
    </location>
</feature>
<dbReference type="GO" id="GO:0005829">
    <property type="term" value="C:cytosol"/>
    <property type="evidence" value="ECO:0007669"/>
    <property type="project" value="TreeGrafter"/>
</dbReference>
<evidence type="ECO:0000256" key="7">
    <source>
        <dbReference type="ARBA" id="ARBA00033428"/>
    </source>
</evidence>
<organism evidence="11 12">
    <name type="scientific">Desulfurococcus mucosus (strain ATCC 35584 / DSM 2162 / JCM 9187 / O7/1)</name>
    <dbReference type="NCBI Taxonomy" id="765177"/>
    <lineage>
        <taxon>Archaea</taxon>
        <taxon>Thermoproteota</taxon>
        <taxon>Thermoprotei</taxon>
        <taxon>Desulfurococcales</taxon>
        <taxon>Desulfurococcaceae</taxon>
        <taxon>Desulfurococcus</taxon>
    </lineage>
</organism>
<evidence type="ECO:0000256" key="2">
    <source>
        <dbReference type="ARBA" id="ARBA00012321"/>
    </source>
</evidence>
<dbReference type="Pfam" id="PF00215">
    <property type="entry name" value="OMPdecase"/>
    <property type="match status" value="1"/>
</dbReference>
<feature type="active site" description="For OMPdecase activity" evidence="8">
    <location>
        <position position="66"/>
    </location>
</feature>
<dbReference type="Gene3D" id="3.20.20.70">
    <property type="entry name" value="Aldolase class I"/>
    <property type="match status" value="1"/>
</dbReference>
<evidence type="ECO:0000313" key="12">
    <source>
        <dbReference type="Proteomes" id="UP000001068"/>
    </source>
</evidence>
<proteinExistence type="predicted"/>
<protein>
    <recommendedName>
        <fullName evidence="3">Orotidine 5'-phosphate decarboxylase</fullName>
        <ecNumber evidence="2">4.1.1.23</ecNumber>
    </recommendedName>
    <alternativeName>
        <fullName evidence="7">OMP decarboxylase</fullName>
    </alternativeName>
</protein>